<accession>A0A2P7QLZ7</accession>
<name>A0A2P7QLZ7_9SPHN</name>
<keyword evidence="12" id="KW-1185">Reference proteome</keyword>
<dbReference type="UniPathway" id="UPA00042">
    <property type="reaction ID" value="UER00497"/>
</dbReference>
<dbReference type="GO" id="GO:0030170">
    <property type="term" value="F:pyridoxal phosphate binding"/>
    <property type="evidence" value="ECO:0007669"/>
    <property type="project" value="UniProtKB-UniRule"/>
</dbReference>
<dbReference type="EMBL" id="PXYI01000005">
    <property type="protein sequence ID" value="PSJ38993.1"/>
    <property type="molecule type" value="Genomic_DNA"/>
</dbReference>
<dbReference type="InterPro" id="IPR009006">
    <property type="entry name" value="Ala_racemase/Decarboxylase_C"/>
</dbReference>
<evidence type="ECO:0000256" key="7">
    <source>
        <dbReference type="HAMAP-Rule" id="MF_01201"/>
    </source>
</evidence>
<dbReference type="PANTHER" id="PTHR30511">
    <property type="entry name" value="ALANINE RACEMASE"/>
    <property type="match status" value="1"/>
</dbReference>
<dbReference type="Pfam" id="PF01168">
    <property type="entry name" value="Ala_racemase_N"/>
    <property type="match status" value="1"/>
</dbReference>
<evidence type="ECO:0000313" key="11">
    <source>
        <dbReference type="EMBL" id="PSJ38993.1"/>
    </source>
</evidence>
<dbReference type="OrthoDB" id="9813814at2"/>
<evidence type="ECO:0000256" key="3">
    <source>
        <dbReference type="ARBA" id="ARBA00007880"/>
    </source>
</evidence>
<protein>
    <recommendedName>
        <fullName evidence="4 7">Alanine racemase</fullName>
        <ecNumber evidence="4 7">5.1.1.1</ecNumber>
    </recommendedName>
</protein>
<gene>
    <name evidence="11" type="primary">alr</name>
    <name evidence="11" type="ORF">C7I55_16970</name>
</gene>
<dbReference type="RefSeq" id="WP_106514191.1">
    <property type="nucleotide sequence ID" value="NZ_PXYI01000005.1"/>
</dbReference>
<feature type="modified residue" description="N6-(pyridoxal phosphate)lysine" evidence="7 8">
    <location>
        <position position="40"/>
    </location>
</feature>
<dbReference type="HAMAP" id="MF_01201">
    <property type="entry name" value="Ala_racemase"/>
    <property type="match status" value="1"/>
</dbReference>
<keyword evidence="6 7" id="KW-0413">Isomerase</keyword>
<dbReference type="InterPro" id="IPR011079">
    <property type="entry name" value="Ala_racemase_C"/>
</dbReference>
<dbReference type="EC" id="5.1.1.1" evidence="4 7"/>
<dbReference type="InterPro" id="IPR001608">
    <property type="entry name" value="Ala_racemase_N"/>
</dbReference>
<sequence>MQHQDAGGGARLTIDLEAIRANYRALAAVVAPAPVGAVIKADAYGLGAARVAPSLAEAGCRTFFVAMLDEALALQPLLPADARLYVLNGLAPGTEAECAAAGIAPVLNSLAQVRRWQDVVAQRREPVAAALQIDTGMSRLGLSAGEADVAAREMAGAAGMGIDLVMSHLACADDPADPSNQRQLEAFRRLSALFPNARLSLANSGGALLDARFHFALVRAGIALYGAPPISAAGVTIALTVQLSAPIIQVRTIAAGDGLGYGLTGGADHERQVAILGIGYADGWPRQLGNTGAAYHRRVRLPIVGRVSMDSLAVDVTMLAEEVLCEGLHLELIGPNQSLDQVARDAGTIPYEILTRLGRRFSRTWVN</sequence>
<dbReference type="Proteomes" id="UP000241167">
    <property type="component" value="Unassembled WGS sequence"/>
</dbReference>
<reference evidence="11 12" key="1">
    <citation type="submission" date="2018-03" db="EMBL/GenBank/DDBJ databases">
        <title>The draft genome of Sphingosinicella sp. GL-C-18.</title>
        <authorList>
            <person name="Liu L."/>
            <person name="Li L."/>
            <person name="Liang L."/>
            <person name="Zhang X."/>
            <person name="Wang T."/>
        </authorList>
    </citation>
    <scope>NUCLEOTIDE SEQUENCE [LARGE SCALE GENOMIC DNA]</scope>
    <source>
        <strain evidence="11 12">GL-C-18</strain>
    </source>
</reference>
<comment type="catalytic activity">
    <reaction evidence="1 7">
        <text>L-alanine = D-alanine</text>
        <dbReference type="Rhea" id="RHEA:20249"/>
        <dbReference type="ChEBI" id="CHEBI:57416"/>
        <dbReference type="ChEBI" id="CHEBI:57972"/>
        <dbReference type="EC" id="5.1.1.1"/>
    </reaction>
</comment>
<proteinExistence type="inferred from homology"/>
<evidence type="ECO:0000256" key="6">
    <source>
        <dbReference type="ARBA" id="ARBA00023235"/>
    </source>
</evidence>
<evidence type="ECO:0000256" key="2">
    <source>
        <dbReference type="ARBA" id="ARBA00001933"/>
    </source>
</evidence>
<dbReference type="Gene3D" id="3.20.20.10">
    <property type="entry name" value="Alanine racemase"/>
    <property type="match status" value="1"/>
</dbReference>
<dbReference type="InterPro" id="IPR000821">
    <property type="entry name" value="Ala_racemase"/>
</dbReference>
<feature type="active site" description="Proton acceptor; specific for L-alanine" evidence="7">
    <location>
        <position position="261"/>
    </location>
</feature>
<dbReference type="PANTHER" id="PTHR30511:SF0">
    <property type="entry name" value="ALANINE RACEMASE, CATABOLIC-RELATED"/>
    <property type="match status" value="1"/>
</dbReference>
<evidence type="ECO:0000313" key="12">
    <source>
        <dbReference type="Proteomes" id="UP000241167"/>
    </source>
</evidence>
<dbReference type="InterPro" id="IPR020622">
    <property type="entry name" value="Ala_racemase_pyridoxalP-BS"/>
</dbReference>
<comment type="function">
    <text evidence="7">Catalyzes the interconversion of L-alanine and D-alanine. May also act on other amino acids.</text>
</comment>
<dbReference type="NCBIfam" id="TIGR00492">
    <property type="entry name" value="alr"/>
    <property type="match status" value="1"/>
</dbReference>
<dbReference type="GO" id="GO:0005829">
    <property type="term" value="C:cytosol"/>
    <property type="evidence" value="ECO:0007669"/>
    <property type="project" value="TreeGrafter"/>
</dbReference>
<organism evidence="11 12">
    <name type="scientific">Allosphingosinicella deserti</name>
    <dbReference type="NCBI Taxonomy" id="2116704"/>
    <lineage>
        <taxon>Bacteria</taxon>
        <taxon>Pseudomonadati</taxon>
        <taxon>Pseudomonadota</taxon>
        <taxon>Alphaproteobacteria</taxon>
        <taxon>Sphingomonadales</taxon>
        <taxon>Sphingomonadaceae</taxon>
        <taxon>Allosphingosinicella</taxon>
    </lineage>
</organism>
<dbReference type="SUPFAM" id="SSF51419">
    <property type="entry name" value="PLP-binding barrel"/>
    <property type="match status" value="1"/>
</dbReference>
<evidence type="ECO:0000259" key="10">
    <source>
        <dbReference type="SMART" id="SM01005"/>
    </source>
</evidence>
<dbReference type="SUPFAM" id="SSF50621">
    <property type="entry name" value="Alanine racemase C-terminal domain-like"/>
    <property type="match status" value="1"/>
</dbReference>
<comment type="cofactor">
    <cofactor evidence="2 7 8">
        <name>pyridoxal 5'-phosphate</name>
        <dbReference type="ChEBI" id="CHEBI:597326"/>
    </cofactor>
</comment>
<dbReference type="InterPro" id="IPR029066">
    <property type="entry name" value="PLP-binding_barrel"/>
</dbReference>
<feature type="domain" description="Alanine racemase C-terminal" evidence="10">
    <location>
        <begin position="240"/>
        <end position="366"/>
    </location>
</feature>
<dbReference type="PRINTS" id="PR00992">
    <property type="entry name" value="ALARACEMASE"/>
</dbReference>
<feature type="binding site" evidence="7 9">
    <location>
        <position position="309"/>
    </location>
    <ligand>
        <name>substrate</name>
    </ligand>
</feature>
<evidence type="ECO:0000256" key="4">
    <source>
        <dbReference type="ARBA" id="ARBA00013089"/>
    </source>
</evidence>
<dbReference type="SMART" id="SM01005">
    <property type="entry name" value="Ala_racemase_C"/>
    <property type="match status" value="1"/>
</dbReference>
<evidence type="ECO:0000256" key="9">
    <source>
        <dbReference type="PIRSR" id="PIRSR600821-52"/>
    </source>
</evidence>
<comment type="similarity">
    <text evidence="3 7">Belongs to the alanine racemase family.</text>
</comment>
<keyword evidence="5 7" id="KW-0663">Pyridoxal phosphate</keyword>
<dbReference type="GO" id="GO:0030632">
    <property type="term" value="P:D-alanine biosynthetic process"/>
    <property type="evidence" value="ECO:0007669"/>
    <property type="project" value="UniProtKB-UniRule"/>
</dbReference>
<dbReference type="CDD" id="cd00430">
    <property type="entry name" value="PLPDE_III_AR"/>
    <property type="match status" value="1"/>
</dbReference>
<dbReference type="AlphaFoldDB" id="A0A2P7QLZ7"/>
<dbReference type="Pfam" id="PF00842">
    <property type="entry name" value="Ala_racemase_C"/>
    <property type="match status" value="1"/>
</dbReference>
<evidence type="ECO:0000256" key="8">
    <source>
        <dbReference type="PIRSR" id="PIRSR600821-50"/>
    </source>
</evidence>
<dbReference type="PROSITE" id="PS00395">
    <property type="entry name" value="ALANINE_RACEMASE"/>
    <property type="match status" value="1"/>
</dbReference>
<dbReference type="GO" id="GO:0008784">
    <property type="term" value="F:alanine racemase activity"/>
    <property type="evidence" value="ECO:0007669"/>
    <property type="project" value="UniProtKB-UniRule"/>
</dbReference>
<dbReference type="Gene3D" id="2.40.37.10">
    <property type="entry name" value="Lyase, Ornithine Decarboxylase, Chain A, domain 1"/>
    <property type="match status" value="1"/>
</dbReference>
<comment type="caution">
    <text evidence="11">The sequence shown here is derived from an EMBL/GenBank/DDBJ whole genome shotgun (WGS) entry which is preliminary data.</text>
</comment>
<comment type="pathway">
    <text evidence="7">Amino-acid biosynthesis; D-alanine biosynthesis; D-alanine from L-alanine: step 1/1.</text>
</comment>
<evidence type="ECO:0000256" key="5">
    <source>
        <dbReference type="ARBA" id="ARBA00022898"/>
    </source>
</evidence>
<feature type="binding site" evidence="7 9">
    <location>
        <position position="139"/>
    </location>
    <ligand>
        <name>substrate</name>
    </ligand>
</feature>
<feature type="active site" description="Proton acceptor; specific for D-alanine" evidence="7">
    <location>
        <position position="40"/>
    </location>
</feature>
<evidence type="ECO:0000256" key="1">
    <source>
        <dbReference type="ARBA" id="ARBA00000316"/>
    </source>
</evidence>